<dbReference type="PANTHER" id="PTHR34365">
    <property type="entry name" value="ENOLASE (DUF1399)"/>
    <property type="match status" value="1"/>
</dbReference>
<proteinExistence type="predicted"/>
<dbReference type="Proteomes" id="UP000285430">
    <property type="component" value="Unassembled WGS sequence"/>
</dbReference>
<name>A0A3R7BQK0_APHAT</name>
<comment type="caution">
    <text evidence="1">The sequence shown here is derived from an EMBL/GenBank/DDBJ whole genome shotgun (WGS) entry which is preliminary data.</text>
</comment>
<accession>A0A3R7BQK0</accession>
<dbReference type="PROSITE" id="PS51257">
    <property type="entry name" value="PROKAR_LIPOPROTEIN"/>
    <property type="match status" value="1"/>
</dbReference>
<gene>
    <name evidence="1" type="ORF">DYB35_011575</name>
    <name evidence="2" type="ORF">DYB37_009527</name>
</gene>
<dbReference type="PANTHER" id="PTHR34365:SF7">
    <property type="entry name" value="GLYCINE-RICH DOMAIN-CONTAINING PROTEIN 1"/>
    <property type="match status" value="1"/>
</dbReference>
<dbReference type="EMBL" id="QUTG01001778">
    <property type="protein sequence ID" value="RHY98782.1"/>
    <property type="molecule type" value="Genomic_DNA"/>
</dbReference>
<evidence type="ECO:0000313" key="3">
    <source>
        <dbReference type="Proteomes" id="UP000285430"/>
    </source>
</evidence>
<dbReference type="EMBL" id="QUTH01002777">
    <property type="protein sequence ID" value="RHZ23959.1"/>
    <property type="molecule type" value="Genomic_DNA"/>
</dbReference>
<evidence type="ECO:0000313" key="4">
    <source>
        <dbReference type="Proteomes" id="UP000285712"/>
    </source>
</evidence>
<dbReference type="AlphaFoldDB" id="A0A3R7BQK0"/>
<evidence type="ECO:0000313" key="2">
    <source>
        <dbReference type="EMBL" id="RHZ23959.1"/>
    </source>
</evidence>
<dbReference type="Proteomes" id="UP000285712">
    <property type="component" value="Unassembled WGS sequence"/>
</dbReference>
<dbReference type="VEuPathDB" id="FungiDB:H257_12696"/>
<protein>
    <submittedName>
        <fullName evidence="1">Uncharacterized protein</fullName>
    </submittedName>
</protein>
<organism evidence="1 4">
    <name type="scientific">Aphanomyces astaci</name>
    <name type="common">Crayfish plague agent</name>
    <dbReference type="NCBI Taxonomy" id="112090"/>
    <lineage>
        <taxon>Eukaryota</taxon>
        <taxon>Sar</taxon>
        <taxon>Stramenopiles</taxon>
        <taxon>Oomycota</taxon>
        <taxon>Saprolegniomycetes</taxon>
        <taxon>Saprolegniales</taxon>
        <taxon>Verrucalvaceae</taxon>
        <taxon>Aphanomyces</taxon>
    </lineage>
</organism>
<reference evidence="3 4" key="1">
    <citation type="submission" date="2018-08" db="EMBL/GenBank/DDBJ databases">
        <title>Aphanomyces genome sequencing and annotation.</title>
        <authorList>
            <person name="Minardi D."/>
            <person name="Oidtmann B."/>
            <person name="Van Der Giezen M."/>
            <person name="Studholme D.J."/>
        </authorList>
    </citation>
    <scope>NUCLEOTIDE SEQUENCE [LARGE SCALE GENOMIC DNA]</scope>
    <source>
        <strain evidence="2 3">Da</strain>
        <strain evidence="1 4">Sv</strain>
    </source>
</reference>
<dbReference type="InterPro" id="IPR009836">
    <property type="entry name" value="GRDP-like"/>
</dbReference>
<evidence type="ECO:0000313" key="1">
    <source>
        <dbReference type="EMBL" id="RHY98782.1"/>
    </source>
</evidence>
<sequence length="687" mass="76743">MKLLDIVMTSCRQVHIPFGFVSCLHEMDIPNTDPTLVAVLPDTSTPVAMELPQYIVDFQVKTSIPLSKMEWREFALTGSMLDVYNLDKKKTHSFRASEVTITDMSSEGLYSLDVNGQRQLVLRVSSQSRLTKFLHVLVLAATTSQWTPPVVDVLTSLLSVATDIVEADARSPTKEVNVSTVSIDNVQAHLTDMHAIYQLQATCSTMEQVYAHLLDIEADYCRNVHTNNFAHTVYKLHPVQYARHVTEQLSNQSPPSARPSIKALLATCPHSRCGQPLTLHDMYNLHVLDEAIVCARCTNTMCIQAFQIAAFIAEAPQFHIRRDIRNNPQNLLVVTPGMPQSGRVQTFLAELARRISAVMSTAVADALASLHAEVAAQVERHFGTAFGSFHIDLVLAMVRQLDFVNKLCPHMEYWTTPVVIQASMTRYHKYLHILALYRIQQRKKLAKKHKPKHPHTRKLITGLVATSDIDLIMQAHQCYDYRNYHKMVTGHDNKDDLHNEGEEDDLSAVVGPGIYEDLDDVDKQYADTFLLWTSTFNEPYSSFAPSYAAWSSGKLFPHFAKTKWRRMCRVPSYDCRFVGVDEAFAVEALPFATVVPDEMAVAASKTPVPDAVAVYLAVIGTPGMDTRVRLAYSRHQFLLGNTKSAAMRYMTSRSGFEEAKYGTMGGSMGIFGCDAGMSMMTAPPPMG</sequence>